<dbReference type="Pfam" id="PF00149">
    <property type="entry name" value="Metallophos"/>
    <property type="match status" value="1"/>
</dbReference>
<evidence type="ECO:0000256" key="5">
    <source>
        <dbReference type="ARBA" id="ARBA00022801"/>
    </source>
</evidence>
<evidence type="ECO:0000256" key="4">
    <source>
        <dbReference type="ARBA" id="ARBA00022722"/>
    </source>
</evidence>
<evidence type="ECO:0000259" key="9">
    <source>
        <dbReference type="Pfam" id="PF12320"/>
    </source>
</evidence>
<dbReference type="InterPro" id="IPR041796">
    <property type="entry name" value="Mre11_N"/>
</dbReference>
<dbReference type="Gene3D" id="3.60.21.10">
    <property type="match status" value="1"/>
</dbReference>
<organism evidence="10 11">
    <name type="scientific">Desulfomonile tiedjei</name>
    <dbReference type="NCBI Taxonomy" id="2358"/>
    <lineage>
        <taxon>Bacteria</taxon>
        <taxon>Pseudomonadati</taxon>
        <taxon>Thermodesulfobacteriota</taxon>
        <taxon>Desulfomonilia</taxon>
        <taxon>Desulfomonilales</taxon>
        <taxon>Desulfomonilaceae</taxon>
        <taxon>Desulfomonile</taxon>
    </lineage>
</organism>
<evidence type="ECO:0000256" key="1">
    <source>
        <dbReference type="ARBA" id="ARBA00010555"/>
    </source>
</evidence>
<keyword evidence="7" id="KW-0255">Endonuclease</keyword>
<protein>
    <recommendedName>
        <fullName evidence="3 7">Nuclease SbcCD subunit D</fullName>
    </recommendedName>
</protein>
<dbReference type="InterPro" id="IPR026843">
    <property type="entry name" value="SbcD_C"/>
</dbReference>
<keyword evidence="4 7" id="KW-0540">Nuclease</keyword>
<sequence>MRFIHTADWHLGRRMHGQRLLEDQAYALEQLEALARDFKPDAFLISGDVYDRAVPAPDAVELLNEFLSYLVMDLKVHVIMIAGNHDSPARLDFGSRVFAGQGLHVFGSVLSEAVSVKLCDASGPIHFYGIPYAEPAIVKEKLACEEIHGHEPALIAMLDGIRARHPAGERSVLLAHAYVSGCASAESERPLSVGGAECVDASIFSGFNYVALGHLHRAQVAGNSRIRYAGSLLKYSFSEADHKKVVNLVEIDGSGDSLVQDVSITFRRDVRKIEGFLKDILNGSGSGENREDYLAVSLLDTVPILDVMGKLREIYPNVLHVERPYLDAGGGAGRAPEDHRTLSDADLFAAFFREVTGEELSPAHAEAYNLIVDDLRRLEREATV</sequence>
<gene>
    <name evidence="7" type="primary">sbcD</name>
    <name evidence="10" type="ORF">HY912_07870</name>
</gene>
<dbReference type="SUPFAM" id="SSF56300">
    <property type="entry name" value="Metallo-dependent phosphatases"/>
    <property type="match status" value="1"/>
</dbReference>
<evidence type="ECO:0000256" key="2">
    <source>
        <dbReference type="ARBA" id="ARBA00011322"/>
    </source>
</evidence>
<accession>A0A9D6UZP5</accession>
<dbReference type="EMBL" id="JACRDE010000216">
    <property type="protein sequence ID" value="MBI5249396.1"/>
    <property type="molecule type" value="Genomic_DNA"/>
</dbReference>
<proteinExistence type="inferred from homology"/>
<dbReference type="PANTHER" id="PTHR30337">
    <property type="entry name" value="COMPONENT OF ATP-DEPENDENT DSDNA EXONUCLEASE"/>
    <property type="match status" value="1"/>
</dbReference>
<feature type="domain" description="Nuclease SbcCD subunit D C-terminal" evidence="9">
    <location>
        <begin position="268"/>
        <end position="355"/>
    </location>
</feature>
<dbReference type="InterPro" id="IPR050535">
    <property type="entry name" value="DNA_Repair-Maintenance_Comp"/>
</dbReference>
<dbReference type="GO" id="GO:0008408">
    <property type="term" value="F:3'-5' exonuclease activity"/>
    <property type="evidence" value="ECO:0007669"/>
    <property type="project" value="InterPro"/>
</dbReference>
<dbReference type="GO" id="GO:0004519">
    <property type="term" value="F:endonuclease activity"/>
    <property type="evidence" value="ECO:0007669"/>
    <property type="project" value="UniProtKB-KW"/>
</dbReference>
<dbReference type="InterPro" id="IPR029052">
    <property type="entry name" value="Metallo-depent_PP-like"/>
</dbReference>
<dbReference type="CDD" id="cd00840">
    <property type="entry name" value="MPP_Mre11_N"/>
    <property type="match status" value="1"/>
</dbReference>
<dbReference type="NCBIfam" id="TIGR00619">
    <property type="entry name" value="sbcd"/>
    <property type="match status" value="1"/>
</dbReference>
<dbReference type="Proteomes" id="UP000807825">
    <property type="component" value="Unassembled WGS sequence"/>
</dbReference>
<keyword evidence="6 7" id="KW-0269">Exonuclease</keyword>
<dbReference type="Pfam" id="PF12320">
    <property type="entry name" value="SbcD_C"/>
    <property type="match status" value="1"/>
</dbReference>
<evidence type="ECO:0000313" key="11">
    <source>
        <dbReference type="Proteomes" id="UP000807825"/>
    </source>
</evidence>
<evidence type="ECO:0000256" key="6">
    <source>
        <dbReference type="ARBA" id="ARBA00022839"/>
    </source>
</evidence>
<dbReference type="InterPro" id="IPR004843">
    <property type="entry name" value="Calcineurin-like_PHP"/>
</dbReference>
<comment type="caution">
    <text evidence="10">The sequence shown here is derived from an EMBL/GenBank/DDBJ whole genome shotgun (WGS) entry which is preliminary data.</text>
</comment>
<comment type="function">
    <text evidence="7">SbcCD cleaves DNA hairpin structures. These structures can inhibit DNA replication and are intermediates in certain DNA recombination reactions. The complex acts as a 3'-&gt;5' double strand exonuclease that can open hairpins. It also has a 5' single-strand endonuclease activity.</text>
</comment>
<dbReference type="GO" id="GO:0006310">
    <property type="term" value="P:DNA recombination"/>
    <property type="evidence" value="ECO:0007669"/>
    <property type="project" value="UniProtKB-KW"/>
</dbReference>
<comment type="similarity">
    <text evidence="1 7">Belongs to the SbcD family.</text>
</comment>
<keyword evidence="7" id="KW-0235">DNA replication</keyword>
<evidence type="ECO:0000256" key="7">
    <source>
        <dbReference type="RuleBase" id="RU363069"/>
    </source>
</evidence>
<dbReference type="AlphaFoldDB" id="A0A9D6UZP5"/>
<keyword evidence="7" id="KW-0233">DNA recombination</keyword>
<dbReference type="PANTHER" id="PTHR30337:SF0">
    <property type="entry name" value="NUCLEASE SBCCD SUBUNIT D"/>
    <property type="match status" value="1"/>
</dbReference>
<comment type="subunit">
    <text evidence="2 7">Heterodimer of SbcC and SbcD.</text>
</comment>
<reference evidence="10" key="1">
    <citation type="submission" date="2020-07" db="EMBL/GenBank/DDBJ databases">
        <title>Huge and variable diversity of episymbiotic CPR bacteria and DPANN archaea in groundwater ecosystems.</title>
        <authorList>
            <person name="He C.Y."/>
            <person name="Keren R."/>
            <person name="Whittaker M."/>
            <person name="Farag I.F."/>
            <person name="Doudna J."/>
            <person name="Cate J.H.D."/>
            <person name="Banfield J.F."/>
        </authorList>
    </citation>
    <scope>NUCLEOTIDE SEQUENCE</scope>
    <source>
        <strain evidence="10">NC_groundwater_1664_Pr3_B-0.1um_52_9</strain>
    </source>
</reference>
<dbReference type="InterPro" id="IPR004593">
    <property type="entry name" value="SbcD"/>
</dbReference>
<dbReference type="GO" id="GO:0006260">
    <property type="term" value="P:DNA replication"/>
    <property type="evidence" value="ECO:0007669"/>
    <property type="project" value="UniProtKB-KW"/>
</dbReference>
<keyword evidence="5 7" id="KW-0378">Hydrolase</keyword>
<evidence type="ECO:0000259" key="8">
    <source>
        <dbReference type="Pfam" id="PF00149"/>
    </source>
</evidence>
<name>A0A9D6UZP5_9BACT</name>
<evidence type="ECO:0000256" key="3">
    <source>
        <dbReference type="ARBA" id="ARBA00013365"/>
    </source>
</evidence>
<feature type="domain" description="Calcineurin-like phosphoesterase" evidence="8">
    <location>
        <begin position="1"/>
        <end position="108"/>
    </location>
</feature>
<evidence type="ECO:0000313" key="10">
    <source>
        <dbReference type="EMBL" id="MBI5249396.1"/>
    </source>
</evidence>